<accession>A0A0F4ISL9</accession>
<evidence type="ECO:0000313" key="1">
    <source>
        <dbReference type="EMBL" id="KJY24987.1"/>
    </source>
</evidence>
<name>A0A0F4ISL9_9ACTN</name>
<dbReference type="PATRIC" id="fig|68223.7.peg.3669"/>
<reference evidence="1 2" key="1">
    <citation type="submission" date="2015-02" db="EMBL/GenBank/DDBJ databases">
        <authorList>
            <person name="Ju K.-S."/>
            <person name="Doroghazi J.R."/>
            <person name="Metcalf W."/>
        </authorList>
    </citation>
    <scope>NUCLEOTIDE SEQUENCE [LARGE SCALE GENOMIC DNA]</scope>
    <source>
        <strain evidence="1 2">NRRL ISP-5550</strain>
    </source>
</reference>
<evidence type="ECO:0000313" key="2">
    <source>
        <dbReference type="Proteomes" id="UP000033551"/>
    </source>
</evidence>
<gene>
    <name evidence="1" type="ORF">VR44_33755</name>
</gene>
<protein>
    <submittedName>
        <fullName evidence="1">Uncharacterized protein</fullName>
    </submittedName>
</protein>
<dbReference type="Proteomes" id="UP000033551">
    <property type="component" value="Unassembled WGS sequence"/>
</dbReference>
<comment type="caution">
    <text evidence="1">The sequence shown here is derived from an EMBL/GenBank/DDBJ whole genome shotgun (WGS) entry which is preliminary data.</text>
</comment>
<dbReference type="EMBL" id="JZWV01001139">
    <property type="protein sequence ID" value="KJY24987.1"/>
    <property type="molecule type" value="Genomic_DNA"/>
</dbReference>
<keyword evidence="2" id="KW-1185">Reference proteome</keyword>
<proteinExistence type="predicted"/>
<feature type="non-terminal residue" evidence="1">
    <location>
        <position position="1"/>
    </location>
</feature>
<organism evidence="1 2">
    <name type="scientific">Streptomyces katrae</name>
    <dbReference type="NCBI Taxonomy" id="68223"/>
    <lineage>
        <taxon>Bacteria</taxon>
        <taxon>Bacillati</taxon>
        <taxon>Actinomycetota</taxon>
        <taxon>Actinomycetes</taxon>
        <taxon>Kitasatosporales</taxon>
        <taxon>Streptomycetaceae</taxon>
        <taxon>Streptomyces</taxon>
    </lineage>
</organism>
<sequence length="81" mass="8558">TITLLLDQLEAEIGKLATSSPLAAVRAVRRIETTAAEAGSWAARAVQADATPEQAAVALGLTEAAVRRELARLGRWSLYQA</sequence>
<dbReference type="AlphaFoldDB" id="A0A0F4ISL9"/>